<comment type="subcellular location">
    <subcellularLocation>
        <location evidence="1">Nucleus</location>
    </subcellularLocation>
</comment>
<feature type="domain" description="Rho-GAP" evidence="9">
    <location>
        <begin position="855"/>
        <end position="1057"/>
    </location>
</feature>
<dbReference type="GeneID" id="5853203"/>
<evidence type="ECO:0008006" key="12">
    <source>
        <dbReference type="Google" id="ProtNLM"/>
    </source>
</evidence>
<feature type="compositionally biased region" description="Low complexity" evidence="7">
    <location>
        <begin position="41"/>
        <end position="58"/>
    </location>
</feature>
<evidence type="ECO:0000313" key="11">
    <source>
        <dbReference type="Proteomes" id="UP000008837"/>
    </source>
</evidence>
<dbReference type="PROSITE" id="PS00478">
    <property type="entry name" value="LIM_DOMAIN_1"/>
    <property type="match status" value="2"/>
</dbReference>
<keyword evidence="6" id="KW-0440">LIM domain</keyword>
<dbReference type="Proteomes" id="UP000008837">
    <property type="component" value="Unassembled WGS sequence"/>
</dbReference>
<dbReference type="GO" id="GO:0005634">
    <property type="term" value="C:nucleus"/>
    <property type="evidence" value="ECO:0007669"/>
    <property type="project" value="UniProtKB-SubCell"/>
</dbReference>
<evidence type="ECO:0000259" key="9">
    <source>
        <dbReference type="PROSITE" id="PS50238"/>
    </source>
</evidence>
<evidence type="ECO:0000256" key="2">
    <source>
        <dbReference type="ARBA" id="ARBA00022723"/>
    </source>
</evidence>
<keyword evidence="5" id="KW-0539">Nucleus</keyword>
<evidence type="ECO:0000256" key="1">
    <source>
        <dbReference type="ARBA" id="ARBA00004123"/>
    </source>
</evidence>
<dbReference type="FunCoup" id="A8QB93">
    <property type="interactions" value="149"/>
</dbReference>
<dbReference type="InParanoid" id="A8QB93"/>
<evidence type="ECO:0000256" key="5">
    <source>
        <dbReference type="ARBA" id="ARBA00023242"/>
    </source>
</evidence>
<dbReference type="Pfam" id="PF00412">
    <property type="entry name" value="LIM"/>
    <property type="match status" value="2"/>
</dbReference>
<dbReference type="Pfam" id="PF00620">
    <property type="entry name" value="RhoGAP"/>
    <property type="match status" value="1"/>
</dbReference>
<dbReference type="CDD" id="cd09392">
    <property type="entry name" value="LIM2_Lrg1p_like"/>
    <property type="match status" value="1"/>
</dbReference>
<feature type="region of interest" description="Disordered" evidence="7">
    <location>
        <begin position="621"/>
        <end position="657"/>
    </location>
</feature>
<dbReference type="PANTHER" id="PTHR24215">
    <property type="entry name" value="RHO-GTPASE-ACTIVATING PROTEIN LRG1"/>
    <property type="match status" value="1"/>
</dbReference>
<evidence type="ECO:0000256" key="7">
    <source>
        <dbReference type="SAM" id="MobiDB-lite"/>
    </source>
</evidence>
<feature type="compositionally biased region" description="Acidic residues" evidence="7">
    <location>
        <begin position="632"/>
        <end position="641"/>
    </location>
</feature>
<dbReference type="InterPro" id="IPR001781">
    <property type="entry name" value="Znf_LIM"/>
</dbReference>
<dbReference type="FunFam" id="2.10.110.10:FF:000058">
    <property type="entry name" value="Rho GTPase activator Lrg11"/>
    <property type="match status" value="1"/>
</dbReference>
<dbReference type="InterPro" id="IPR000198">
    <property type="entry name" value="RhoGAP_dom"/>
</dbReference>
<dbReference type="InterPro" id="IPR008936">
    <property type="entry name" value="Rho_GTPase_activation_prot"/>
</dbReference>
<dbReference type="EMBL" id="AAYY01000016">
    <property type="protein sequence ID" value="EDP41684.1"/>
    <property type="molecule type" value="Genomic_DNA"/>
</dbReference>
<dbReference type="GO" id="GO:0046872">
    <property type="term" value="F:metal ion binding"/>
    <property type="evidence" value="ECO:0007669"/>
    <property type="project" value="UniProtKB-KW"/>
</dbReference>
<dbReference type="AlphaFoldDB" id="A8QB93"/>
<keyword evidence="4 6" id="KW-0862">Zinc</keyword>
<dbReference type="Gene3D" id="1.10.555.10">
    <property type="entry name" value="Rho GTPase activation protein"/>
    <property type="match status" value="1"/>
</dbReference>
<evidence type="ECO:0000256" key="3">
    <source>
        <dbReference type="ARBA" id="ARBA00022737"/>
    </source>
</evidence>
<dbReference type="VEuPathDB" id="FungiDB:MGL_3892"/>
<dbReference type="GO" id="GO:0005737">
    <property type="term" value="C:cytoplasm"/>
    <property type="evidence" value="ECO:0007669"/>
    <property type="project" value="TreeGrafter"/>
</dbReference>
<evidence type="ECO:0000256" key="4">
    <source>
        <dbReference type="ARBA" id="ARBA00022833"/>
    </source>
</evidence>
<dbReference type="CDD" id="cd09391">
    <property type="entry name" value="LIM1_Lrg1p_like"/>
    <property type="match status" value="1"/>
</dbReference>
<evidence type="ECO:0000259" key="8">
    <source>
        <dbReference type="PROSITE" id="PS50023"/>
    </source>
</evidence>
<evidence type="ECO:0000313" key="10">
    <source>
        <dbReference type="EMBL" id="EDP41684.1"/>
    </source>
</evidence>
<organism evidence="10 11">
    <name type="scientific">Malassezia globosa (strain ATCC MYA-4612 / CBS 7966)</name>
    <name type="common">Dandruff-associated fungus</name>
    <dbReference type="NCBI Taxonomy" id="425265"/>
    <lineage>
        <taxon>Eukaryota</taxon>
        <taxon>Fungi</taxon>
        <taxon>Dikarya</taxon>
        <taxon>Basidiomycota</taxon>
        <taxon>Ustilaginomycotina</taxon>
        <taxon>Malasseziomycetes</taxon>
        <taxon>Malasseziales</taxon>
        <taxon>Malasseziaceae</taxon>
        <taxon>Malassezia</taxon>
    </lineage>
</organism>
<dbReference type="GO" id="GO:0030695">
    <property type="term" value="F:GTPase regulator activity"/>
    <property type="evidence" value="ECO:0007669"/>
    <property type="project" value="UniProtKB-ARBA"/>
</dbReference>
<dbReference type="KEGG" id="mgl:MGL_3892"/>
<evidence type="ECO:0000256" key="6">
    <source>
        <dbReference type="PROSITE-ProRule" id="PRU00125"/>
    </source>
</evidence>
<dbReference type="Gene3D" id="2.10.110.10">
    <property type="entry name" value="Cysteine Rich Protein"/>
    <property type="match status" value="4"/>
</dbReference>
<dbReference type="SUPFAM" id="SSF57716">
    <property type="entry name" value="Glucocorticoid receptor-like (DNA-binding domain)"/>
    <property type="match status" value="3"/>
</dbReference>
<keyword evidence="3" id="KW-0677">Repeat</keyword>
<dbReference type="OMA" id="WQMQSSV"/>
<feature type="compositionally biased region" description="Polar residues" evidence="7">
    <location>
        <begin position="622"/>
        <end position="631"/>
    </location>
</feature>
<dbReference type="GO" id="GO:0030036">
    <property type="term" value="P:actin cytoskeleton organization"/>
    <property type="evidence" value="ECO:0007669"/>
    <property type="project" value="TreeGrafter"/>
</dbReference>
<keyword evidence="11" id="KW-1185">Reference proteome</keyword>
<accession>A8QB93</accession>
<feature type="region of interest" description="Disordered" evidence="7">
    <location>
        <begin position="1"/>
        <end position="58"/>
    </location>
</feature>
<feature type="domain" description="LIM zinc-binding" evidence="8">
    <location>
        <begin position="160"/>
        <end position="220"/>
    </location>
</feature>
<dbReference type="SMART" id="SM00324">
    <property type="entry name" value="RhoGAP"/>
    <property type="match status" value="1"/>
</dbReference>
<dbReference type="PANTHER" id="PTHR24215:SF10">
    <property type="entry name" value="RHO-GTPASE-ACTIVATING PROTEIN LRG1"/>
    <property type="match status" value="1"/>
</dbReference>
<sequence>MVDYAPSVQNAMHSDKGVSAAAPHRRSTSSQRHASMRRTGTSPATPNTTVTPTTSNSVPNATEAAELNAAGIMLGPGVRMEEERERHVRKDQVCVKCSEVITGQFVRALSGVYHLDCFTCADCGRNVASKFFSATEEMVKAAGGEQFPLCETDYFRRLDLLCAKCGRALRGSYITALGSKYHVDHFTCSLCSTPFGPEDSYYEHEGQVYCHFHYSTLFAIQCTGCQTAILKQFVEINRNNADEHWHPECYMIHRYWKIKLAPAGPAPSDTLPDEVPLSMPGGLTLTPSSSEEQLVQTRRTHEETPTSVLQKQRAMEIRVFTIWRVLSSFEESSAGCISDMLRHVSNGKYVGGVRFAARFVLHVEVLFSAIDELAVYFQKAHASTIQYVREARMLCKKIVNFFSLLSHTQEMGVQRMHITQELLSLVTGLAHYLKILIRISLTGALRLDQEHGVPTALESFLARLDELVTLQGGDTDTVHGYTSLPQVCIPTYDTESASDLCVTCGKTVEDECLRVGITMRWHWSCIRCTNCQRVVVKPDGTIPVRQDNEDIEPTPAPGAITHFVVHSMGRHDRPSTFCTTCMPSDANGHFLPVTRLEQYAFLLCVALNRLDALLKRRARLQVPSSANTSSSDEPDVGELTDAESSTYRKSPETKRLENQYLNRHMSNKARVPRISTVVNEPTVTDDSGTSAAAAEVAGTATTVLASADPSPLTRERAIVPTHEEVVVRERDRIRERSRERERTPIPSRTDIDLTHDEGITLADIPMILQAEQDREQREQLGVHVRRPISSLSAEEMQVSKCVAILRLQKSALAELVDTDELLDLVETRKNTFWGKILFRGSSRRSDVRKKGVFGVSLDYLVDRHGADSVLGATPTPMRVPAFVDDVVSAMRQMDVSVEGIFRKNGSVRRLKELSDALDREVEAINMLDDHPVQLAALLKKFLRELPEPLLTSRLYRLFLQTQTIDSAKERHRLVGLIAMLLPRAHRDTLEVLFVFLRWVATFAYVDDEAGSRMDLHNLATVMAPSLLYSRNSEPSHGEAILAQAVVCHMLEYQDDLWFVQHDMDAALRDRSLIAAVPELTPHELLKRCALYA</sequence>
<reference evidence="10 11" key="1">
    <citation type="journal article" date="2007" name="Proc. Natl. Acad. Sci. U.S.A.">
        <title>Dandruff-associated Malassezia genomes reveal convergent and divergent virulence traits shared with plant and human fungal pathogens.</title>
        <authorList>
            <person name="Xu J."/>
            <person name="Saunders C.W."/>
            <person name="Hu P."/>
            <person name="Grant R.A."/>
            <person name="Boekhout T."/>
            <person name="Kuramae E.E."/>
            <person name="Kronstad J.W."/>
            <person name="Deangelis Y.M."/>
            <person name="Reeder N.L."/>
            <person name="Johnstone K.R."/>
            <person name="Leland M."/>
            <person name="Fieno A.M."/>
            <person name="Begley W.M."/>
            <person name="Sun Y."/>
            <person name="Lacey M.P."/>
            <person name="Chaudhary T."/>
            <person name="Keough T."/>
            <person name="Chu L."/>
            <person name="Sears R."/>
            <person name="Yuan B."/>
            <person name="Dawson T.L.Jr."/>
        </authorList>
    </citation>
    <scope>NUCLEOTIDE SEQUENCE [LARGE SCALE GENOMIC DNA]</scope>
    <source>
        <strain evidence="11">ATCC MYA-4612 / CBS 7966</strain>
    </source>
</reference>
<comment type="caution">
    <text evidence="10">The sequence shown here is derived from an EMBL/GenBank/DDBJ whole genome shotgun (WGS) entry which is preliminary data.</text>
</comment>
<proteinExistence type="predicted"/>
<feature type="domain" description="LIM zinc-binding" evidence="8">
    <location>
        <begin position="92"/>
        <end position="152"/>
    </location>
</feature>
<dbReference type="STRING" id="425265.A8QB93"/>
<gene>
    <name evidence="10" type="ORF">MGL_3892</name>
</gene>
<protein>
    <recommendedName>
        <fullName evidence="12">RhoGAP-domain-containing protein</fullName>
    </recommendedName>
</protein>
<dbReference type="PROSITE" id="PS50238">
    <property type="entry name" value="RHOGAP"/>
    <property type="match status" value="1"/>
</dbReference>
<dbReference type="SMART" id="SM00132">
    <property type="entry name" value="LIM"/>
    <property type="match status" value="2"/>
</dbReference>
<dbReference type="OrthoDB" id="20689at2759"/>
<dbReference type="PROSITE" id="PS50023">
    <property type="entry name" value="LIM_DOMAIN_2"/>
    <property type="match status" value="2"/>
</dbReference>
<dbReference type="SUPFAM" id="SSF48350">
    <property type="entry name" value="GTPase activation domain, GAP"/>
    <property type="match status" value="1"/>
</dbReference>
<dbReference type="GO" id="GO:0007165">
    <property type="term" value="P:signal transduction"/>
    <property type="evidence" value="ECO:0007669"/>
    <property type="project" value="InterPro"/>
</dbReference>
<keyword evidence="2 6" id="KW-0479">Metal-binding</keyword>
<dbReference type="RefSeq" id="XP_001728898.1">
    <property type="nucleotide sequence ID" value="XM_001728846.1"/>
</dbReference>
<name>A8QB93_MALGO</name>